<evidence type="ECO:0000313" key="2">
    <source>
        <dbReference type="Proteomes" id="UP000689195"/>
    </source>
</evidence>
<accession>A0A8S1XXQ8</accession>
<protein>
    <submittedName>
        <fullName evidence="1">Uncharacterized protein</fullName>
    </submittedName>
</protein>
<dbReference type="EMBL" id="CAJJDO010000144">
    <property type="protein sequence ID" value="CAD8206411.1"/>
    <property type="molecule type" value="Genomic_DNA"/>
</dbReference>
<dbReference type="AlphaFoldDB" id="A0A8S1XXQ8"/>
<proteinExistence type="predicted"/>
<keyword evidence="2" id="KW-1185">Reference proteome</keyword>
<reference evidence="1" key="1">
    <citation type="submission" date="2021-01" db="EMBL/GenBank/DDBJ databases">
        <authorList>
            <consortium name="Genoscope - CEA"/>
            <person name="William W."/>
        </authorList>
    </citation>
    <scope>NUCLEOTIDE SEQUENCE</scope>
</reference>
<name>A0A8S1XXQ8_9CILI</name>
<dbReference type="Proteomes" id="UP000689195">
    <property type="component" value="Unassembled WGS sequence"/>
</dbReference>
<sequence length="213" mass="25512">MSTRQANFYKKGQKVTLILIEGNPDMDDSQIKLSIQKQPEKFREDCLNQQQELDKNNIFPKKTKFYLSLKIESADNQSDKQYSPTSKLKHFEDYGPITKYDLQEKHQKILIFFLNKRKILTIIKKCKKQNKIIQQIYYSDNSKKHFTQWLQMYNKISDQSAYGQRIKDGQMVQFIKDDGKCYINGKLIHSDGHAYEREWLDEELNFYSQKERE</sequence>
<gene>
    <name evidence="1" type="ORF">PPENT_87.1.T1440020</name>
</gene>
<evidence type="ECO:0000313" key="1">
    <source>
        <dbReference type="EMBL" id="CAD8206411.1"/>
    </source>
</evidence>
<organism evidence="1 2">
    <name type="scientific">Paramecium pentaurelia</name>
    <dbReference type="NCBI Taxonomy" id="43138"/>
    <lineage>
        <taxon>Eukaryota</taxon>
        <taxon>Sar</taxon>
        <taxon>Alveolata</taxon>
        <taxon>Ciliophora</taxon>
        <taxon>Intramacronucleata</taxon>
        <taxon>Oligohymenophorea</taxon>
        <taxon>Peniculida</taxon>
        <taxon>Parameciidae</taxon>
        <taxon>Paramecium</taxon>
    </lineage>
</organism>
<comment type="caution">
    <text evidence="1">The sequence shown here is derived from an EMBL/GenBank/DDBJ whole genome shotgun (WGS) entry which is preliminary data.</text>
</comment>